<reference evidence="1 2" key="1">
    <citation type="submission" date="2016-12" db="EMBL/GenBank/DDBJ databases">
        <title>The new phylogeny of genus Mycobacterium.</title>
        <authorList>
            <person name="Tortoli E."/>
            <person name="Trovato A."/>
            <person name="Cirillo D.M."/>
        </authorList>
    </citation>
    <scope>NUCLEOTIDE SEQUENCE [LARGE SCALE GENOMIC DNA]</scope>
    <source>
        <strain evidence="1 2">DSM 45069</strain>
    </source>
</reference>
<dbReference type="AlphaFoldDB" id="A0A1W9ZBE5"/>
<evidence type="ECO:0000313" key="2">
    <source>
        <dbReference type="Proteomes" id="UP000192707"/>
    </source>
</evidence>
<dbReference type="Proteomes" id="UP000192707">
    <property type="component" value="Unassembled WGS sequence"/>
</dbReference>
<evidence type="ECO:0000313" key="1">
    <source>
        <dbReference type="EMBL" id="ORA10954.1"/>
    </source>
</evidence>
<accession>A0A1W9ZBE5</accession>
<gene>
    <name evidence="1" type="ORF">BST14_19540</name>
</gene>
<sequence length="182" mass="19099">MTSSRRNLQPPLGLAALACVVLILEGCSSMSPSKHDPDHPAQPLSDAQSIAQVVEPAKQIAKVARLQDVSGGFSWESCNDQGDPPYRGRVDMTFAVPPGVDRNSYYQQVANTMVGNGWSAGAPPGEHEFGTVINKSGVMASIGVSPFAGADGAVQLFGECRNMNNHRADSNGFSIKDQLGGG</sequence>
<dbReference type="PROSITE" id="PS51257">
    <property type="entry name" value="PROKAR_LIPOPROTEIN"/>
    <property type="match status" value="1"/>
</dbReference>
<organism evidence="1 2">
    <name type="scientific">Mycobacterium arosiense ATCC BAA-1401 = DSM 45069</name>
    <dbReference type="NCBI Taxonomy" id="1265311"/>
    <lineage>
        <taxon>Bacteria</taxon>
        <taxon>Bacillati</taxon>
        <taxon>Actinomycetota</taxon>
        <taxon>Actinomycetes</taxon>
        <taxon>Mycobacteriales</taxon>
        <taxon>Mycobacteriaceae</taxon>
        <taxon>Mycobacterium</taxon>
        <taxon>Mycobacterium avium complex (MAC)</taxon>
    </lineage>
</organism>
<keyword evidence="2" id="KW-1185">Reference proteome</keyword>
<evidence type="ECO:0008006" key="3">
    <source>
        <dbReference type="Google" id="ProtNLM"/>
    </source>
</evidence>
<comment type="caution">
    <text evidence="1">The sequence shown here is derived from an EMBL/GenBank/DDBJ whole genome shotgun (WGS) entry which is preliminary data.</text>
</comment>
<proteinExistence type="predicted"/>
<dbReference type="EMBL" id="MVHG01000059">
    <property type="protein sequence ID" value="ORA10954.1"/>
    <property type="molecule type" value="Genomic_DNA"/>
</dbReference>
<protein>
    <recommendedName>
        <fullName evidence="3">Lipoprotein LppJ</fullName>
    </recommendedName>
</protein>
<name>A0A1W9ZBE5_MYCAI</name>